<dbReference type="NCBIfam" id="TIGR00406">
    <property type="entry name" value="prmA"/>
    <property type="match status" value="1"/>
</dbReference>
<comment type="similarity">
    <text evidence="1 6">Belongs to the methyltransferase superfamily. PrmA family.</text>
</comment>
<name>A0ABM8Q6N2_9BACT</name>
<feature type="binding site" evidence="6">
    <location>
        <position position="218"/>
    </location>
    <ligand>
        <name>S-adenosyl-L-methionine</name>
        <dbReference type="ChEBI" id="CHEBI:59789"/>
    </ligand>
</feature>
<protein>
    <recommendedName>
        <fullName evidence="6">Ribosomal protein L11 methyltransferase</fullName>
        <shortName evidence="6">L11 Mtase</shortName>
        <ecNumber evidence="6">2.1.1.-</ecNumber>
    </recommendedName>
</protein>
<dbReference type="CDD" id="cd02440">
    <property type="entry name" value="AdoMet_MTases"/>
    <property type="match status" value="1"/>
</dbReference>
<comment type="function">
    <text evidence="6">Methylates ribosomal protein L11.</text>
</comment>
<evidence type="ECO:0000256" key="3">
    <source>
        <dbReference type="ARBA" id="ARBA00022603"/>
    </source>
</evidence>
<dbReference type="InterPro" id="IPR029063">
    <property type="entry name" value="SAM-dependent_MTases_sf"/>
</dbReference>
<dbReference type="NCBIfam" id="NF001786">
    <property type="entry name" value="PRK00517.2-4"/>
    <property type="match status" value="1"/>
</dbReference>
<feature type="binding site" evidence="6">
    <location>
        <position position="135"/>
    </location>
    <ligand>
        <name>S-adenosyl-L-methionine</name>
        <dbReference type="ChEBI" id="CHEBI:59789"/>
    </ligand>
</feature>
<keyword evidence="7" id="KW-0687">Ribonucleoprotein</keyword>
<dbReference type="HAMAP" id="MF_00735">
    <property type="entry name" value="Methyltr_PrmA"/>
    <property type="match status" value="1"/>
</dbReference>
<dbReference type="Pfam" id="PF06325">
    <property type="entry name" value="PrmA"/>
    <property type="match status" value="1"/>
</dbReference>
<feature type="binding site" evidence="6">
    <location>
        <position position="177"/>
    </location>
    <ligand>
        <name>S-adenosyl-L-methionine</name>
        <dbReference type="ChEBI" id="CHEBI:59789"/>
    </ligand>
</feature>
<dbReference type="InterPro" id="IPR050078">
    <property type="entry name" value="Ribosomal_L11_MeTrfase_PrmA"/>
</dbReference>
<evidence type="ECO:0000256" key="4">
    <source>
        <dbReference type="ARBA" id="ARBA00022679"/>
    </source>
</evidence>
<dbReference type="PANTHER" id="PTHR43648">
    <property type="entry name" value="ELECTRON TRANSFER FLAVOPROTEIN BETA SUBUNIT LYSINE METHYLTRANSFERASE"/>
    <property type="match status" value="1"/>
</dbReference>
<comment type="subcellular location">
    <subcellularLocation>
        <location evidence="6">Cytoplasm</location>
    </subcellularLocation>
</comment>
<dbReference type="Gene3D" id="3.40.50.150">
    <property type="entry name" value="Vaccinia Virus protein VP39"/>
    <property type="match status" value="1"/>
</dbReference>
<evidence type="ECO:0000256" key="5">
    <source>
        <dbReference type="ARBA" id="ARBA00022691"/>
    </source>
</evidence>
<sequence>MQDSILNDNYYELSVKTHNFYDNIIDLIFSLGFESIQERDNEIILRDESDLVDVEFGINEYAKALANALNLQNDLTTNITIWQNKDWINEYKKAVKPIMVDNIYIHPSWEEPVKNAINIIIDPALAFGSGHHESTNMCLGLIQKYAKSNMNAIDVGCGSGILSIALAKLGCNVSACDTDELAIQSTLENTKLNNVNIDKIWTGSIAGLDTKYDIVVANIIADVIFMLQNDLKKILKPNGYLILSGILNKYDDRIKRQFGEFELVQKCELNDWISFVFKN</sequence>
<dbReference type="SUPFAM" id="SSF53335">
    <property type="entry name" value="S-adenosyl-L-methionine-dependent methyltransferases"/>
    <property type="match status" value="1"/>
</dbReference>
<evidence type="ECO:0000256" key="6">
    <source>
        <dbReference type="HAMAP-Rule" id="MF_00735"/>
    </source>
</evidence>
<dbReference type="GO" id="GO:0032259">
    <property type="term" value="P:methylation"/>
    <property type="evidence" value="ECO:0007669"/>
    <property type="project" value="UniProtKB-KW"/>
</dbReference>
<organism evidence="7 8">
    <name type="scientific">Campylobacter majalis</name>
    <dbReference type="NCBI Taxonomy" id="2790656"/>
    <lineage>
        <taxon>Bacteria</taxon>
        <taxon>Pseudomonadati</taxon>
        <taxon>Campylobacterota</taxon>
        <taxon>Epsilonproteobacteria</taxon>
        <taxon>Campylobacterales</taxon>
        <taxon>Campylobacteraceae</taxon>
        <taxon>Campylobacter</taxon>
    </lineage>
</organism>
<dbReference type="GO" id="GO:0008168">
    <property type="term" value="F:methyltransferase activity"/>
    <property type="evidence" value="ECO:0007669"/>
    <property type="project" value="UniProtKB-KW"/>
</dbReference>
<keyword evidence="5 6" id="KW-0949">S-adenosyl-L-methionine</keyword>
<dbReference type="InterPro" id="IPR004498">
    <property type="entry name" value="Ribosomal_PrmA_MeTrfase"/>
</dbReference>
<keyword evidence="2 6" id="KW-0963">Cytoplasm</keyword>
<gene>
    <name evidence="6 7" type="primary">prmA</name>
    <name evidence="7" type="ORF">LMG7974_01037</name>
</gene>
<feature type="binding site" evidence="6">
    <location>
        <position position="156"/>
    </location>
    <ligand>
        <name>S-adenosyl-L-methionine</name>
        <dbReference type="ChEBI" id="CHEBI:59789"/>
    </ligand>
</feature>
<evidence type="ECO:0000256" key="1">
    <source>
        <dbReference type="ARBA" id="ARBA00009741"/>
    </source>
</evidence>
<dbReference type="RefSeq" id="WP_229932839.1">
    <property type="nucleotide sequence ID" value="NZ_CAJHOF010000008.1"/>
</dbReference>
<reference evidence="7 8" key="1">
    <citation type="submission" date="2020-11" db="EMBL/GenBank/DDBJ databases">
        <authorList>
            <person name="Peeters C."/>
        </authorList>
    </citation>
    <scope>NUCLEOTIDE SEQUENCE [LARGE SCALE GENOMIC DNA]</scope>
    <source>
        <strain evidence="7 8">LMG 7974</strain>
    </source>
</reference>
<accession>A0ABM8Q6N2</accession>
<keyword evidence="4 6" id="KW-0808">Transferase</keyword>
<evidence type="ECO:0000313" key="8">
    <source>
        <dbReference type="Proteomes" id="UP000789803"/>
    </source>
</evidence>
<dbReference type="PANTHER" id="PTHR43648:SF1">
    <property type="entry name" value="ELECTRON TRANSFER FLAVOPROTEIN BETA SUBUNIT LYSINE METHYLTRANSFERASE"/>
    <property type="match status" value="1"/>
</dbReference>
<comment type="caution">
    <text evidence="7">The sequence shown here is derived from an EMBL/GenBank/DDBJ whole genome shotgun (WGS) entry which is preliminary data.</text>
</comment>
<evidence type="ECO:0000313" key="7">
    <source>
        <dbReference type="EMBL" id="CAD7288539.1"/>
    </source>
</evidence>
<dbReference type="EC" id="2.1.1.-" evidence="6"/>
<keyword evidence="3 6" id="KW-0489">Methyltransferase</keyword>
<evidence type="ECO:0000256" key="2">
    <source>
        <dbReference type="ARBA" id="ARBA00022490"/>
    </source>
</evidence>
<dbReference type="Proteomes" id="UP000789803">
    <property type="component" value="Unassembled WGS sequence"/>
</dbReference>
<keyword evidence="7" id="KW-0689">Ribosomal protein</keyword>
<dbReference type="PIRSF" id="PIRSF000401">
    <property type="entry name" value="RPL11_MTase"/>
    <property type="match status" value="1"/>
</dbReference>
<comment type="catalytic activity">
    <reaction evidence="6">
        <text>L-lysyl-[protein] + 3 S-adenosyl-L-methionine = N(6),N(6),N(6)-trimethyl-L-lysyl-[protein] + 3 S-adenosyl-L-homocysteine + 3 H(+)</text>
        <dbReference type="Rhea" id="RHEA:54192"/>
        <dbReference type="Rhea" id="RHEA-COMP:9752"/>
        <dbReference type="Rhea" id="RHEA-COMP:13826"/>
        <dbReference type="ChEBI" id="CHEBI:15378"/>
        <dbReference type="ChEBI" id="CHEBI:29969"/>
        <dbReference type="ChEBI" id="CHEBI:57856"/>
        <dbReference type="ChEBI" id="CHEBI:59789"/>
        <dbReference type="ChEBI" id="CHEBI:61961"/>
    </reaction>
</comment>
<dbReference type="EMBL" id="CAJHOF010000008">
    <property type="protein sequence ID" value="CAD7288539.1"/>
    <property type="molecule type" value="Genomic_DNA"/>
</dbReference>
<keyword evidence="8" id="KW-1185">Reference proteome</keyword>
<dbReference type="GO" id="GO:0005840">
    <property type="term" value="C:ribosome"/>
    <property type="evidence" value="ECO:0007669"/>
    <property type="project" value="UniProtKB-KW"/>
</dbReference>
<proteinExistence type="inferred from homology"/>